<gene>
    <name evidence="1" type="ORF">B0G85_2061</name>
</gene>
<evidence type="ECO:0000313" key="2">
    <source>
        <dbReference type="Proteomes" id="UP000229366"/>
    </source>
</evidence>
<sequence>SGTLAITGTGITLNGDITTSGTQTYTGAVTLGNSLTTSSIGGASTGNSIAFSSTIIGTLANTQALTLNSGTTGTIAVTGAIGGTSLSTLTITNSGGATFSSSINTGTSIVISESSAATLVSVAGNLTTPTLTVTGSANAYNVRLIGSANTITNAVTFANTGTLILGDAAADTFTFSGGVTATAPSAVTLAGSFTSGGTFSVGDANTGITLADNTSISTAAANAALNLDGAVAGASKTLTLNAGTSTISFGSTATALGNTSLTANEINLAGNFAGTGTLTIIPSTTTRDIYLGSADNSNTSVLNLTATELAYLVDGFSAITIGGGTYSGNINSQAALSFKDPTSFTSSGTFTLAHNLAFVTGTNASFTINGPLTWNAGDITTGSGLISINGNIDLGGSSVKNITTSSGNITIGASSLNTLTGNNLDLVINSGSGSTTINSAINGVGAFTLGSSNQSGAFYILSDLNVGSISTGTTAFDIYFGASPNLLSNIKITADNGYTAYLNGVLLGSGNNWGAAETFSSLGSLVNGLNVLGIYAYDQGGIAALQALLTYSNGTYAGSNVNWKVTSTDPTANTNWNKIGFNDSAWANATIVGPYNTGPWGAVISNSNANWIWASDPNGIDNIWVRFAFSTNSSASTSNLTVNSSANFRNAGVLNFNSSGTANIGGTFTAASQSSVQLMGVINAGGVVTLGAASTPVSLAGDTTISTATANSNAGANIAINGVINGAYALSLNAVGGVINFNKPVGTSAGLSSVTVNNAQTGAVSFSDATTMTAFNSGSGPYNLSFIGATSSISYATTFSNTGTLNLGNLSTDVLTFSAGFTATAPSSVSLAGTITSNGTTSIGDAGTPITLLAATTINTSGGAVSNRNLTLGGAVSGSNQALTLTTGTGVLATAALGSSGNGLGALIISADEFNPTADIYGQSTLVIKPYTSGNSMILGGLDSSNNNSNSVLDLTVSELAFIKPGFTRITFGSATAGAISTVSDLSFSSPVTFDTNGANINLGANLVGIGNTTFIFSDPVAITASAVLINTVNQSLTFNGTLDGNISGVPVLTLSVGSGDITLNGTIGTTYDVEVVRSDSSGYFNINANIDTSRINTGSGGTTIIDAASIVTSSTQTYNNAVLIKRNTSLSSTGDILFSSTINTDATATTPTLTINSGSASTTLNGAVGAVKVLGATAITAGSVVTGAGGTITMGANALAITT</sequence>
<evidence type="ECO:0000313" key="1">
    <source>
        <dbReference type="EMBL" id="PJI76020.1"/>
    </source>
</evidence>
<proteinExistence type="predicted"/>
<comment type="caution">
    <text evidence="1">The sequence shown here is derived from an EMBL/GenBank/DDBJ whole genome shotgun (WGS) entry which is preliminary data.</text>
</comment>
<dbReference type="AlphaFoldDB" id="A0A2M8VH83"/>
<dbReference type="OrthoDB" id="8775128at2"/>
<protein>
    <submittedName>
        <fullName evidence="1">Uncharacterized protein</fullName>
    </submittedName>
</protein>
<feature type="non-terminal residue" evidence="1">
    <location>
        <position position="1204"/>
    </location>
</feature>
<dbReference type="RefSeq" id="WP_157799326.1">
    <property type="nucleotide sequence ID" value="NZ_PGTX01000011.1"/>
</dbReference>
<dbReference type="EMBL" id="PGTX01000011">
    <property type="protein sequence ID" value="PJI76020.1"/>
    <property type="molecule type" value="Genomic_DNA"/>
</dbReference>
<reference evidence="1 2" key="1">
    <citation type="submission" date="2017-11" db="EMBL/GenBank/DDBJ databases">
        <title>Genomic Encyclopedia of Type Strains, Phase III (KMG-III): the genomes of soil and plant-associated and newly described type strains.</title>
        <authorList>
            <person name="Whitman W."/>
        </authorList>
    </citation>
    <scope>NUCLEOTIDE SEQUENCE [LARGE SCALE GENOMIC DNA]</scope>
    <source>
        <strain evidence="1 2">UB-Domo-W1</strain>
    </source>
</reference>
<feature type="non-terminal residue" evidence="1">
    <location>
        <position position="1"/>
    </location>
</feature>
<name>A0A2M8VH83_9BURK</name>
<accession>A0A2M8VH83</accession>
<keyword evidence="2" id="KW-1185">Reference proteome</keyword>
<organism evidence="1 2">
    <name type="scientific">Polynucleobacter brandtiae</name>
    <dbReference type="NCBI Taxonomy" id="1938816"/>
    <lineage>
        <taxon>Bacteria</taxon>
        <taxon>Pseudomonadati</taxon>
        <taxon>Pseudomonadota</taxon>
        <taxon>Betaproteobacteria</taxon>
        <taxon>Burkholderiales</taxon>
        <taxon>Burkholderiaceae</taxon>
        <taxon>Polynucleobacter</taxon>
    </lineage>
</organism>
<dbReference type="Proteomes" id="UP000229366">
    <property type="component" value="Unassembled WGS sequence"/>
</dbReference>
<dbReference type="Gene3D" id="2.60.120.260">
    <property type="entry name" value="Galactose-binding domain-like"/>
    <property type="match status" value="1"/>
</dbReference>